<dbReference type="EMBL" id="FXXQ01000040">
    <property type="protein sequence ID" value="SMX25874.1"/>
    <property type="molecule type" value="Genomic_DNA"/>
</dbReference>
<feature type="signal peptide" evidence="1">
    <location>
        <begin position="1"/>
        <end position="17"/>
    </location>
</feature>
<keyword evidence="3" id="KW-1185">Reference proteome</keyword>
<proteinExistence type="predicted"/>
<evidence type="ECO:0000313" key="3">
    <source>
        <dbReference type="Proteomes" id="UP000201838"/>
    </source>
</evidence>
<organism evidence="2 3">
    <name type="scientific">Boseongicola aestuarii</name>
    <dbReference type="NCBI Taxonomy" id="1470561"/>
    <lineage>
        <taxon>Bacteria</taxon>
        <taxon>Pseudomonadati</taxon>
        <taxon>Pseudomonadota</taxon>
        <taxon>Alphaproteobacteria</taxon>
        <taxon>Rhodobacterales</taxon>
        <taxon>Paracoccaceae</taxon>
        <taxon>Boseongicola</taxon>
    </lineage>
</organism>
<feature type="chain" id="PRO_5013189721" evidence="1">
    <location>
        <begin position="18"/>
        <end position="139"/>
    </location>
</feature>
<dbReference type="OrthoDB" id="7874279at2"/>
<dbReference type="Proteomes" id="UP000201838">
    <property type="component" value="Unassembled WGS sequence"/>
</dbReference>
<evidence type="ECO:0000313" key="2">
    <source>
        <dbReference type="EMBL" id="SMX25874.1"/>
    </source>
</evidence>
<evidence type="ECO:0000256" key="1">
    <source>
        <dbReference type="SAM" id="SignalP"/>
    </source>
</evidence>
<accession>A0A238J7M0</accession>
<reference evidence="2 3" key="1">
    <citation type="submission" date="2017-05" db="EMBL/GenBank/DDBJ databases">
        <authorList>
            <person name="Song R."/>
            <person name="Chenine A.L."/>
            <person name="Ruprecht R.M."/>
        </authorList>
    </citation>
    <scope>NUCLEOTIDE SEQUENCE [LARGE SCALE GENOMIC DNA]</scope>
    <source>
        <strain evidence="2 3">CECT 8489</strain>
    </source>
</reference>
<gene>
    <name evidence="2" type="ORF">BOA8489_04019</name>
</gene>
<dbReference type="AlphaFoldDB" id="A0A238J7M0"/>
<sequence length="139" mass="15743">MRLLSQLILLVMLPATAWSSEEFTIYECEFRGTSQKFLPESATLFVSNETDSAFVIDGMIHYVYGEPIEAEIQVDNDKKVALRWSYIFKDGSGRQARLSFRFSYLKLSGKAIITSRPVGYTNSDEARGSCTLKKSRFSS</sequence>
<name>A0A238J7M0_9RHOB</name>
<dbReference type="RefSeq" id="WP_093976030.1">
    <property type="nucleotide sequence ID" value="NZ_FXXQ01000040.1"/>
</dbReference>
<keyword evidence="1" id="KW-0732">Signal</keyword>
<protein>
    <submittedName>
        <fullName evidence="2">Uncharacterized protein</fullName>
    </submittedName>
</protein>